<organism evidence="8 9">
    <name type="scientific">Geodia barretti</name>
    <name type="common">Barrett's horny sponge</name>
    <dbReference type="NCBI Taxonomy" id="519541"/>
    <lineage>
        <taxon>Eukaryota</taxon>
        <taxon>Metazoa</taxon>
        <taxon>Porifera</taxon>
        <taxon>Demospongiae</taxon>
        <taxon>Heteroscleromorpha</taxon>
        <taxon>Tetractinellida</taxon>
        <taxon>Astrophorina</taxon>
        <taxon>Geodiidae</taxon>
        <taxon>Geodia</taxon>
    </lineage>
</organism>
<dbReference type="AlphaFoldDB" id="A0AA35WQD1"/>
<dbReference type="InterPro" id="IPR041641">
    <property type="entry name" value="CALCOCO1/2_Zn_UBZ1"/>
</dbReference>
<dbReference type="Gene3D" id="6.20.250.40">
    <property type="match status" value="1"/>
</dbReference>
<dbReference type="Pfam" id="PF17751">
    <property type="entry name" value="SKICH"/>
    <property type="match status" value="1"/>
</dbReference>
<evidence type="ECO:0000259" key="7">
    <source>
        <dbReference type="PROSITE" id="PS51905"/>
    </source>
</evidence>
<evidence type="ECO:0000256" key="1">
    <source>
        <dbReference type="ARBA" id="ARBA00022723"/>
    </source>
</evidence>
<sequence length="637" mass="72633">MSEAKDMATFQDIQRSYPPGEEMVVHYVIDPGSELQTSKRDWVGLFRVGWTSSRDYYTFEWATQPDADTKEGCVTFAGRRLPPEDGHFYQLCFVSRDGAVRGASAPFQFAPLSVSLDDMELVEVTDDSMKSIMVLQKKPKKEEMESLRREVRAELGEELTAAKAENEALAGENAGLRQKFEAATSAAQGQLVALNTEVNALKEEIERARKETEEEKRKSAEKDARVVELEREVAIKCEAEQRLTEQVKREQARNQELLTAKESEEQEVKVLKGRVSAVEGELVVVTSEAEELRQQIRIKESQVDDLRRLVGTRGEELEQITEKLETAEATNAELHAVCAELRGRVQESQGEQLQQQSSLSANISAALSQKDEQIEKLEQELACTQANIVELVGARKDKNPQPMPPPPPNVVDKGAYVALQQAYENLEKYYSEEREKNVRVLLQLKKFQEESARLQSNHDKMVERVKHCQAEYTAKAQECVELRRKLKKEGIPATPPAAQQEHEEMVQNCEKAAAELSIRRKERTDMESKITALEMELAQAKQRYLGLEDRHDKRISEKNEEIQRQKMVFEEKAKEYAALLTERDHLKAKVAQLSESVKRSDKSSRSCPMCNMKFPLRTSEQDFEKHVNTHFEEEETV</sequence>
<keyword evidence="4 6" id="KW-0175">Coiled coil</keyword>
<gene>
    <name evidence="8" type="ORF">GBAR_LOCUS14639</name>
</gene>
<evidence type="ECO:0000313" key="8">
    <source>
        <dbReference type="EMBL" id="CAI8025316.1"/>
    </source>
</evidence>
<keyword evidence="3" id="KW-0862">Zinc</keyword>
<evidence type="ECO:0000256" key="2">
    <source>
        <dbReference type="ARBA" id="ARBA00022771"/>
    </source>
</evidence>
<dbReference type="GO" id="GO:0008270">
    <property type="term" value="F:zinc ion binding"/>
    <property type="evidence" value="ECO:0007669"/>
    <property type="project" value="UniProtKB-KW"/>
</dbReference>
<dbReference type="InterPro" id="IPR051002">
    <property type="entry name" value="UBA_autophagy_assoc_protein"/>
</dbReference>
<keyword evidence="9" id="KW-1185">Reference proteome</keyword>
<dbReference type="PROSITE" id="PS51905">
    <property type="entry name" value="ZF_UBZ1"/>
    <property type="match status" value="1"/>
</dbReference>
<proteinExistence type="predicted"/>
<keyword evidence="1" id="KW-0479">Metal-binding</keyword>
<dbReference type="Gene3D" id="2.60.40.2840">
    <property type="match status" value="1"/>
</dbReference>
<evidence type="ECO:0000313" key="9">
    <source>
        <dbReference type="Proteomes" id="UP001174909"/>
    </source>
</evidence>
<dbReference type="Proteomes" id="UP001174909">
    <property type="component" value="Unassembled WGS sequence"/>
</dbReference>
<evidence type="ECO:0000256" key="4">
    <source>
        <dbReference type="ARBA" id="ARBA00023054"/>
    </source>
</evidence>
<reference evidence="8" key="1">
    <citation type="submission" date="2023-03" db="EMBL/GenBank/DDBJ databases">
        <authorList>
            <person name="Steffen K."/>
            <person name="Cardenas P."/>
        </authorList>
    </citation>
    <scope>NUCLEOTIDE SEQUENCE</scope>
</reference>
<dbReference type="PANTHER" id="PTHR31915">
    <property type="entry name" value="SKICH DOMAIN-CONTAINING PROTEIN"/>
    <property type="match status" value="1"/>
</dbReference>
<name>A0AA35WQD1_GEOBA</name>
<feature type="coiled-coil region" evidence="6">
    <location>
        <begin position="152"/>
        <end position="464"/>
    </location>
</feature>
<evidence type="ECO:0000256" key="6">
    <source>
        <dbReference type="SAM" id="Coils"/>
    </source>
</evidence>
<protein>
    <submittedName>
        <fullName evidence="8">Tax1-binding protein 1 homolog B</fullName>
    </submittedName>
</protein>
<evidence type="ECO:0000256" key="5">
    <source>
        <dbReference type="PROSITE-ProRule" id="PRU01253"/>
    </source>
</evidence>
<dbReference type="InterPro" id="IPR041611">
    <property type="entry name" value="SKICH"/>
</dbReference>
<dbReference type="PANTHER" id="PTHR31915:SF6">
    <property type="entry name" value="SKICH DOMAIN-CONTAINING PROTEIN"/>
    <property type="match status" value="1"/>
</dbReference>
<keyword evidence="2 5" id="KW-0863">Zinc-finger</keyword>
<comment type="caution">
    <text evidence="8">The sequence shown here is derived from an EMBL/GenBank/DDBJ whole genome shotgun (WGS) entry which is preliminary data.</text>
</comment>
<feature type="domain" description="UBZ1-type" evidence="7">
    <location>
        <begin position="604"/>
        <end position="630"/>
    </location>
</feature>
<accession>A0AA35WQD1</accession>
<dbReference type="Pfam" id="PF18112">
    <property type="entry name" value="Zn-C2H2_12"/>
    <property type="match status" value="1"/>
</dbReference>
<dbReference type="CDD" id="cd21970">
    <property type="entry name" value="Zn-C2H2_TAX1BP1_rpt2"/>
    <property type="match status" value="1"/>
</dbReference>
<evidence type="ECO:0000256" key="3">
    <source>
        <dbReference type="ARBA" id="ARBA00022833"/>
    </source>
</evidence>
<feature type="coiled-coil region" evidence="6">
    <location>
        <begin position="499"/>
        <end position="596"/>
    </location>
</feature>
<dbReference type="EMBL" id="CASHTH010002139">
    <property type="protein sequence ID" value="CAI8025316.1"/>
    <property type="molecule type" value="Genomic_DNA"/>
</dbReference>